<dbReference type="Gene3D" id="3.10.280.10">
    <property type="entry name" value="Mitochondrial glycoprotein"/>
    <property type="match status" value="1"/>
</dbReference>
<dbReference type="PANTHER" id="PTHR10826:SF36">
    <property type="entry name" value="OS08G0439900 PROTEIN"/>
    <property type="match status" value="1"/>
</dbReference>
<reference evidence="1" key="1">
    <citation type="submission" date="2025-05" db="UniProtKB">
        <authorList>
            <consortium name="RefSeq"/>
        </authorList>
    </citation>
    <scope>NUCLEOTIDE SEQUENCE [LARGE SCALE GENOMIC DNA]</scope>
</reference>
<reference evidence="2" key="2">
    <citation type="submission" date="2025-08" db="UniProtKB">
        <authorList>
            <consortium name="RefSeq"/>
        </authorList>
    </citation>
    <scope>IDENTIFICATION</scope>
    <source>
        <tissue evidence="2">Seedling</tissue>
    </source>
</reference>
<evidence type="ECO:0000313" key="1">
    <source>
        <dbReference type="Proteomes" id="UP001652623"/>
    </source>
</evidence>
<dbReference type="KEGG" id="zju:107408811"/>
<dbReference type="GeneID" id="107408811"/>
<sequence>MARLVRCLRETLISPFSPSCSVCRVQPFMESAVEKPLSFVNPKLSSPHFTRTYISEMRKSAFDGNILRLLRNEIQYELDRAPPYQPVTKFNSFTVDERPGEQWISLKRKYGENEDIKLEATMFDGAITGPNSAGGVGDHVLHITMIVNISKKEGGNVLEIMCSVWPDSIEIDKLYVKKRDNMPPQPYAGPEFKELDDELQDSLYEFLEARGITDELASFLHECMKNKDKTEFIKWMGTVKSFIEKK</sequence>
<evidence type="ECO:0000313" key="2">
    <source>
        <dbReference type="RefSeq" id="XP_015871720.3"/>
    </source>
</evidence>
<dbReference type="PANTHER" id="PTHR10826">
    <property type="entry name" value="COMPLEMENT COMPONENT 1"/>
    <property type="match status" value="1"/>
</dbReference>
<dbReference type="AlphaFoldDB" id="A0A6P3Z3W6"/>
<dbReference type="SUPFAM" id="SSF54529">
    <property type="entry name" value="Mitochondrial glycoprotein MAM33-like"/>
    <property type="match status" value="1"/>
</dbReference>
<dbReference type="InParanoid" id="A0A6P3Z3W6"/>
<protein>
    <submittedName>
        <fullName evidence="2">Uncharacterized protein At2g39795, mitochondrial</fullName>
    </submittedName>
</protein>
<keyword evidence="1" id="KW-1185">Reference proteome</keyword>
<dbReference type="InterPro" id="IPR036561">
    <property type="entry name" value="MAM33_sf"/>
</dbReference>
<accession>A0A6P3Z3W6</accession>
<dbReference type="FunCoup" id="A0A6P3Z3W6">
    <property type="interactions" value="1148"/>
</dbReference>
<organism evidence="1 2">
    <name type="scientific">Ziziphus jujuba</name>
    <name type="common">Chinese jujube</name>
    <name type="synonym">Ziziphus sativa</name>
    <dbReference type="NCBI Taxonomy" id="326968"/>
    <lineage>
        <taxon>Eukaryota</taxon>
        <taxon>Viridiplantae</taxon>
        <taxon>Streptophyta</taxon>
        <taxon>Embryophyta</taxon>
        <taxon>Tracheophyta</taxon>
        <taxon>Spermatophyta</taxon>
        <taxon>Magnoliopsida</taxon>
        <taxon>eudicotyledons</taxon>
        <taxon>Gunneridae</taxon>
        <taxon>Pentapetalae</taxon>
        <taxon>rosids</taxon>
        <taxon>fabids</taxon>
        <taxon>Rosales</taxon>
        <taxon>Rhamnaceae</taxon>
        <taxon>Paliureae</taxon>
        <taxon>Ziziphus</taxon>
    </lineage>
</organism>
<dbReference type="RefSeq" id="XP_015871720.3">
    <property type="nucleotide sequence ID" value="XM_016016234.4"/>
</dbReference>
<proteinExistence type="predicted"/>
<dbReference type="InterPro" id="IPR003428">
    <property type="entry name" value="MAM33"/>
</dbReference>
<name>A0A6P3Z3W6_ZIZJJ</name>
<dbReference type="Pfam" id="PF02330">
    <property type="entry name" value="MAM33"/>
    <property type="match status" value="1"/>
</dbReference>
<gene>
    <name evidence="2" type="primary">LOC107408811</name>
</gene>
<dbReference type="GO" id="GO:0005759">
    <property type="term" value="C:mitochondrial matrix"/>
    <property type="evidence" value="ECO:0007669"/>
    <property type="project" value="InterPro"/>
</dbReference>
<dbReference type="Proteomes" id="UP001652623">
    <property type="component" value="Chromosome 1"/>
</dbReference>